<dbReference type="STRING" id="215743.ROSMUCSMR3_03156"/>
<evidence type="ECO:0000313" key="1">
    <source>
        <dbReference type="EMBL" id="KGM87732.1"/>
    </source>
</evidence>
<dbReference type="EMBL" id="AONH01000013">
    <property type="protein sequence ID" value="KGM87732.1"/>
    <property type="molecule type" value="Genomic_DNA"/>
</dbReference>
<proteinExistence type="predicted"/>
<organism evidence="1 2">
    <name type="scientific">Roseovarius mucosus DSM 17069</name>
    <dbReference type="NCBI Taxonomy" id="1288298"/>
    <lineage>
        <taxon>Bacteria</taxon>
        <taxon>Pseudomonadati</taxon>
        <taxon>Pseudomonadota</taxon>
        <taxon>Alphaproteobacteria</taxon>
        <taxon>Rhodobacterales</taxon>
        <taxon>Roseobacteraceae</taxon>
        <taxon>Roseovarius</taxon>
    </lineage>
</organism>
<dbReference type="OrthoDB" id="7743910at2"/>
<name>A0A0A0HIT3_9RHOB</name>
<dbReference type="AlphaFoldDB" id="A0A0A0HIT3"/>
<dbReference type="PATRIC" id="fig|1288298.3.peg.2482"/>
<dbReference type="HOGENOM" id="CLU_092800_0_0_5"/>
<dbReference type="Proteomes" id="UP000030021">
    <property type="component" value="Unassembled WGS sequence"/>
</dbReference>
<evidence type="ECO:0000313" key="2">
    <source>
        <dbReference type="Proteomes" id="UP000030021"/>
    </source>
</evidence>
<evidence type="ECO:0008006" key="3">
    <source>
        <dbReference type="Google" id="ProtNLM"/>
    </source>
</evidence>
<accession>A0A0A0HIT3</accession>
<reference evidence="1 2" key="1">
    <citation type="submission" date="2013-01" db="EMBL/GenBank/DDBJ databases">
        <authorList>
            <person name="Fiebig A."/>
            <person name="Goeker M."/>
            <person name="Klenk H.-P.P."/>
        </authorList>
    </citation>
    <scope>NUCLEOTIDE SEQUENCE [LARGE SCALE GENOMIC DNA]</scope>
    <source>
        <strain evidence="1 2">DSM 17069</strain>
    </source>
</reference>
<protein>
    <recommendedName>
        <fullName evidence="3">Anti-sigma factor</fullName>
    </recommendedName>
</protein>
<gene>
    <name evidence="1" type="ORF">rosmuc_02469</name>
</gene>
<dbReference type="RefSeq" id="WP_037273690.1">
    <property type="nucleotide sequence ID" value="NZ_KN293980.1"/>
</dbReference>
<dbReference type="eggNOG" id="COG5662">
    <property type="taxonomic scope" value="Bacteria"/>
</dbReference>
<comment type="caution">
    <text evidence="1">The sequence shown here is derived from an EMBL/GenBank/DDBJ whole genome shotgun (WGS) entry which is preliminary data.</text>
</comment>
<sequence length="244" mass="25285">MHIDDDRLMALADGEITGPQAEALYARIAADVDLAERYALFVETADLARQAMQDMPEAQVSDALVARIRAMGEASAPPEITNVVPLRAAPAPAEPKRWQPMALAASLALAVGLGAGLMLSGGAEAPLGAPFNTAMTEQLDSLPSGKATQLPNGTALTVVASFTDAAGQFCREYEASNPAGGSYVAVACRAEDDWQLQFAVAQAGNAGAEAGYAPASSLEMLDAFYTSTGAGQPMTPEEERALLK</sequence>